<dbReference type="STRING" id="1511.CLOST_2255"/>
<name>E3PUD5_ACESD</name>
<gene>
    <name evidence="1" type="ordered locus">CLOST_2255</name>
</gene>
<sequence>MCILETDKNITMGKENESYLIVVKIIYRQIVSKYLYNLEFFIKKLF</sequence>
<reference evidence="2" key="1">
    <citation type="journal article" date="2010" name="BMC Genomics">
        <title>Clostridium sticklandii, a specialist in amino acid degradation:revisiting its metabolism through its genome sequence.</title>
        <authorList>
            <person name="Fonknechten N."/>
            <person name="Chaussonnerie S."/>
            <person name="Tricot S."/>
            <person name="Lajus A."/>
            <person name="Andreesen J.R."/>
            <person name="Perchat N."/>
            <person name="Pelletier E."/>
            <person name="Gouyvenoux M."/>
            <person name="Barbe V."/>
            <person name="Salanoubat M."/>
            <person name="Le Paslier D."/>
            <person name="Weissenbach J."/>
            <person name="Cohen G.N."/>
            <person name="Kreimeyer A."/>
        </authorList>
    </citation>
    <scope>NUCLEOTIDE SEQUENCE [LARGE SCALE GENOMIC DNA]</scope>
    <source>
        <strain evidence="2">ATCC 12662 / DSM 519 / JCM 1433 / CCUG 9281 / NCIMB 10654 / HF</strain>
    </source>
</reference>
<dbReference type="KEGG" id="cst:CLOST_2255"/>
<proteinExistence type="predicted"/>
<evidence type="ECO:0000313" key="2">
    <source>
        <dbReference type="Proteomes" id="UP000007041"/>
    </source>
</evidence>
<keyword evidence="2" id="KW-1185">Reference proteome</keyword>
<dbReference type="AlphaFoldDB" id="E3PUD5"/>
<accession>E3PUD5</accession>
<dbReference type="EMBL" id="FP565809">
    <property type="protein sequence ID" value="CBH22373.1"/>
    <property type="molecule type" value="Genomic_DNA"/>
</dbReference>
<dbReference type="HOGENOM" id="CLU_3182342_0_0_9"/>
<dbReference type="BioCyc" id="CSTI499177:GJE9-2322-MONOMER"/>
<protein>
    <submittedName>
        <fullName evidence="1">Uncharacterized protein</fullName>
    </submittedName>
</protein>
<dbReference type="Proteomes" id="UP000007041">
    <property type="component" value="Chromosome"/>
</dbReference>
<organism evidence="1 2">
    <name type="scientific">Acetoanaerobium sticklandii (strain ATCC 12662 / DSM 519 / JCM 1433 / CCUG 9281 / NCIMB 10654 / HF)</name>
    <name type="common">Clostridium sticklandii</name>
    <dbReference type="NCBI Taxonomy" id="499177"/>
    <lineage>
        <taxon>Bacteria</taxon>
        <taxon>Bacillati</taxon>
        <taxon>Bacillota</taxon>
        <taxon>Clostridia</taxon>
        <taxon>Peptostreptococcales</taxon>
        <taxon>Filifactoraceae</taxon>
        <taxon>Acetoanaerobium</taxon>
    </lineage>
</organism>
<evidence type="ECO:0000313" key="1">
    <source>
        <dbReference type="EMBL" id="CBH22373.1"/>
    </source>
</evidence>